<dbReference type="Gene3D" id="3.40.50.11530">
    <property type="match status" value="1"/>
</dbReference>
<dbReference type="Proteomes" id="UP000008144">
    <property type="component" value="Chromosome 7"/>
</dbReference>
<evidence type="ECO:0000313" key="3">
    <source>
        <dbReference type="Ensembl" id="ENSCINP00000022729.2"/>
    </source>
</evidence>
<proteinExistence type="predicted"/>
<feature type="domain" description="SEFIR" evidence="2">
    <location>
        <begin position="42"/>
        <end position="158"/>
    </location>
</feature>
<reference evidence="3" key="3">
    <citation type="submission" date="2025-08" db="UniProtKB">
        <authorList>
            <consortium name="Ensembl"/>
        </authorList>
    </citation>
    <scope>IDENTIFICATION</scope>
</reference>
<feature type="chain" id="PRO_5003351370" description="SEFIR domain-containing protein" evidence="1">
    <location>
        <begin position="21"/>
        <end position="198"/>
    </location>
</feature>
<dbReference type="EMBL" id="EAAA01002333">
    <property type="status" value="NOT_ANNOTATED_CDS"/>
    <property type="molecule type" value="Genomic_DNA"/>
</dbReference>
<protein>
    <recommendedName>
        <fullName evidence="2">SEFIR domain-containing protein</fullName>
    </recommendedName>
</protein>
<organism evidence="3 4">
    <name type="scientific">Ciona intestinalis</name>
    <name type="common">Transparent sea squirt</name>
    <name type="synonym">Ascidia intestinalis</name>
    <dbReference type="NCBI Taxonomy" id="7719"/>
    <lineage>
        <taxon>Eukaryota</taxon>
        <taxon>Metazoa</taxon>
        <taxon>Chordata</taxon>
        <taxon>Tunicata</taxon>
        <taxon>Ascidiacea</taxon>
        <taxon>Phlebobranchia</taxon>
        <taxon>Cionidae</taxon>
        <taxon>Ciona</taxon>
    </lineage>
</organism>
<dbReference type="HOGENOM" id="CLU_1395883_0_0_1"/>
<sequence length="198" mass="23082">MMFFLFGMTIYLCFVFFCRAASKENEPDNKTKTVLMVMSCHDNQPSKVQAADRLADCLNRVGMDVTFSLWKMTEITPIGASRWICNNIASYDHVVILFSSHKQSNRDSDLTDSDLYPVVYNMIRNGKLKDFSFVSLMPSEKKIYSFFVQPRLYFIPNEFIGLVRNISNRFNNQRILRSHKILLKALKEIEYSNQLMVL</sequence>
<evidence type="ECO:0000259" key="2">
    <source>
        <dbReference type="Pfam" id="PF08357"/>
    </source>
</evidence>
<evidence type="ECO:0000256" key="1">
    <source>
        <dbReference type="SAM" id="SignalP"/>
    </source>
</evidence>
<dbReference type="AlphaFoldDB" id="F6YHU1"/>
<evidence type="ECO:0000313" key="4">
    <source>
        <dbReference type="Proteomes" id="UP000008144"/>
    </source>
</evidence>
<name>F6YHU1_CIOIN</name>
<accession>F6YHU1</accession>
<feature type="signal peptide" evidence="1">
    <location>
        <begin position="1"/>
        <end position="20"/>
    </location>
</feature>
<dbReference type="Ensembl" id="ENSCINT00000022975.2">
    <property type="protein sequence ID" value="ENSCINP00000022729.2"/>
    <property type="gene ID" value="ENSCING00000012072.2"/>
</dbReference>
<reference evidence="3" key="2">
    <citation type="journal article" date="2008" name="Genome Biol.">
        <title>Improved genome assembly and evidence-based global gene model set for the chordate Ciona intestinalis: new insight into intron and operon populations.</title>
        <authorList>
            <person name="Satou Y."/>
            <person name="Mineta K."/>
            <person name="Ogasawara M."/>
            <person name="Sasakura Y."/>
            <person name="Shoguchi E."/>
            <person name="Ueno K."/>
            <person name="Yamada L."/>
            <person name="Matsumoto J."/>
            <person name="Wasserscheid J."/>
            <person name="Dewar K."/>
            <person name="Wiley G.B."/>
            <person name="Macmil S.L."/>
            <person name="Roe B.A."/>
            <person name="Zeller R.W."/>
            <person name="Hastings K.E."/>
            <person name="Lemaire P."/>
            <person name="Lindquist E."/>
            <person name="Endo T."/>
            <person name="Hotta K."/>
            <person name="Inaba K."/>
        </authorList>
    </citation>
    <scope>NUCLEOTIDE SEQUENCE [LARGE SCALE GENOMIC DNA]</scope>
    <source>
        <strain evidence="3">wild type</strain>
    </source>
</reference>
<keyword evidence="4" id="KW-1185">Reference proteome</keyword>
<dbReference type="InParanoid" id="F6YHU1"/>
<keyword evidence="1" id="KW-0732">Signal</keyword>
<dbReference type="Pfam" id="PF08357">
    <property type="entry name" value="SEFIR"/>
    <property type="match status" value="1"/>
</dbReference>
<dbReference type="GeneTree" id="ENSGT00530000069043"/>
<reference evidence="3" key="4">
    <citation type="submission" date="2025-09" db="UniProtKB">
        <authorList>
            <consortium name="Ensembl"/>
        </authorList>
    </citation>
    <scope>IDENTIFICATION</scope>
</reference>
<reference evidence="4" key="1">
    <citation type="journal article" date="2002" name="Science">
        <title>The draft genome of Ciona intestinalis: insights into chordate and vertebrate origins.</title>
        <authorList>
            <person name="Dehal P."/>
            <person name="Satou Y."/>
            <person name="Campbell R.K."/>
            <person name="Chapman J."/>
            <person name="Degnan B."/>
            <person name="De Tomaso A."/>
            <person name="Davidson B."/>
            <person name="Di Gregorio A."/>
            <person name="Gelpke M."/>
            <person name="Goodstein D.M."/>
            <person name="Harafuji N."/>
            <person name="Hastings K.E."/>
            <person name="Ho I."/>
            <person name="Hotta K."/>
            <person name="Huang W."/>
            <person name="Kawashima T."/>
            <person name="Lemaire P."/>
            <person name="Martinez D."/>
            <person name="Meinertzhagen I.A."/>
            <person name="Necula S."/>
            <person name="Nonaka M."/>
            <person name="Putnam N."/>
            <person name="Rash S."/>
            <person name="Saiga H."/>
            <person name="Satake M."/>
            <person name="Terry A."/>
            <person name="Yamada L."/>
            <person name="Wang H.G."/>
            <person name="Awazu S."/>
            <person name="Azumi K."/>
            <person name="Boore J."/>
            <person name="Branno M."/>
            <person name="Chin-Bow S."/>
            <person name="DeSantis R."/>
            <person name="Doyle S."/>
            <person name="Francino P."/>
            <person name="Keys D.N."/>
            <person name="Haga S."/>
            <person name="Hayashi H."/>
            <person name="Hino K."/>
            <person name="Imai K.S."/>
            <person name="Inaba K."/>
            <person name="Kano S."/>
            <person name="Kobayashi K."/>
            <person name="Kobayashi M."/>
            <person name="Lee B.I."/>
            <person name="Makabe K.W."/>
            <person name="Manohar C."/>
            <person name="Matassi G."/>
            <person name="Medina M."/>
            <person name="Mochizuki Y."/>
            <person name="Mount S."/>
            <person name="Morishita T."/>
            <person name="Miura S."/>
            <person name="Nakayama A."/>
            <person name="Nishizaka S."/>
            <person name="Nomoto H."/>
            <person name="Ohta F."/>
            <person name="Oishi K."/>
            <person name="Rigoutsos I."/>
            <person name="Sano M."/>
            <person name="Sasaki A."/>
            <person name="Sasakura Y."/>
            <person name="Shoguchi E."/>
            <person name="Shin-i T."/>
            <person name="Spagnuolo A."/>
            <person name="Stainier D."/>
            <person name="Suzuki M.M."/>
            <person name="Tassy O."/>
            <person name="Takatori N."/>
            <person name="Tokuoka M."/>
            <person name="Yagi K."/>
            <person name="Yoshizaki F."/>
            <person name="Wada S."/>
            <person name="Zhang C."/>
            <person name="Hyatt P.D."/>
            <person name="Larimer F."/>
            <person name="Detter C."/>
            <person name="Doggett N."/>
            <person name="Glavina T."/>
            <person name="Hawkins T."/>
            <person name="Richardson P."/>
            <person name="Lucas S."/>
            <person name="Kohara Y."/>
            <person name="Levine M."/>
            <person name="Satoh N."/>
            <person name="Rokhsar D.S."/>
        </authorList>
    </citation>
    <scope>NUCLEOTIDE SEQUENCE [LARGE SCALE GENOMIC DNA]</scope>
</reference>
<dbReference type="OMA" id="STIWRRT"/>
<dbReference type="InterPro" id="IPR013568">
    <property type="entry name" value="SEFIR_dom"/>
</dbReference>